<keyword evidence="1" id="KW-0472">Membrane</keyword>
<dbReference type="Proteomes" id="UP000182491">
    <property type="component" value="Unassembled WGS sequence"/>
</dbReference>
<evidence type="ECO:0000256" key="1">
    <source>
        <dbReference type="SAM" id="Phobius"/>
    </source>
</evidence>
<keyword evidence="1" id="KW-1133">Transmembrane helix</keyword>
<feature type="transmembrane region" description="Helical" evidence="1">
    <location>
        <begin position="20"/>
        <end position="44"/>
    </location>
</feature>
<proteinExistence type="predicted"/>
<protein>
    <submittedName>
        <fullName evidence="2">Uncharacterized protein</fullName>
    </submittedName>
</protein>
<dbReference type="RefSeq" id="WP_068837470.1">
    <property type="nucleotide sequence ID" value="NZ_BMXC01000002.1"/>
</dbReference>
<keyword evidence="1" id="KW-0812">Transmembrane</keyword>
<sequence length="157" mass="17830">MEPVVYTYRTGRYFTDSGNMVAWVATAAGMILLLQGKMAGLLLLPLGPLIYFTYSVVELDLRGQTYRDGAMLLGMKFGRKKRLPDYGFLYLKKNTYRQVIWARVSTATFRHTVYDGYLGFANGVKLHLVRKPTKADALQKLEAISEDLHLELRDLTA</sequence>
<evidence type="ECO:0000313" key="2">
    <source>
        <dbReference type="EMBL" id="SFU71464.1"/>
    </source>
</evidence>
<gene>
    <name evidence="2" type="ORF">SAMN04487941_2162</name>
</gene>
<organism evidence="2 3">
    <name type="scientific">Pontibacter akesuensis</name>
    <dbReference type="NCBI Taxonomy" id="388950"/>
    <lineage>
        <taxon>Bacteria</taxon>
        <taxon>Pseudomonadati</taxon>
        <taxon>Bacteroidota</taxon>
        <taxon>Cytophagia</taxon>
        <taxon>Cytophagales</taxon>
        <taxon>Hymenobacteraceae</taxon>
        <taxon>Pontibacter</taxon>
    </lineage>
</organism>
<name>A0A1I7IET6_9BACT</name>
<dbReference type="AlphaFoldDB" id="A0A1I7IET6"/>
<dbReference type="EMBL" id="FPCA01000002">
    <property type="protein sequence ID" value="SFU71464.1"/>
    <property type="molecule type" value="Genomic_DNA"/>
</dbReference>
<dbReference type="OrthoDB" id="886404at2"/>
<reference evidence="3" key="1">
    <citation type="submission" date="2016-10" db="EMBL/GenBank/DDBJ databases">
        <authorList>
            <person name="Varghese N."/>
        </authorList>
    </citation>
    <scope>NUCLEOTIDE SEQUENCE [LARGE SCALE GENOMIC DNA]</scope>
    <source>
        <strain evidence="3">DSM 18820</strain>
    </source>
</reference>
<dbReference type="STRING" id="388950.GCA_001611675_01380"/>
<keyword evidence="3" id="KW-1185">Reference proteome</keyword>
<accession>A0A1I7IET6</accession>
<evidence type="ECO:0000313" key="3">
    <source>
        <dbReference type="Proteomes" id="UP000182491"/>
    </source>
</evidence>